<dbReference type="Pfam" id="PF04011">
    <property type="entry name" value="LemA"/>
    <property type="match status" value="1"/>
</dbReference>
<dbReference type="Proteomes" id="UP000013101">
    <property type="component" value="Unassembled WGS sequence"/>
</dbReference>
<accession>N9P927</accession>
<dbReference type="EMBL" id="APRS01000006">
    <property type="protein sequence ID" value="ENX10720.1"/>
    <property type="molecule type" value="Genomic_DNA"/>
</dbReference>
<evidence type="ECO:0000313" key="8">
    <source>
        <dbReference type="Proteomes" id="UP000013101"/>
    </source>
</evidence>
<evidence type="ECO:0000256" key="5">
    <source>
        <dbReference type="ARBA" id="ARBA00023136"/>
    </source>
</evidence>
<evidence type="ECO:0000256" key="6">
    <source>
        <dbReference type="SAM" id="SignalP"/>
    </source>
</evidence>
<dbReference type="PATRIC" id="fig|1217693.3.peg.883"/>
<keyword evidence="6" id="KW-0732">Signal</keyword>
<keyword evidence="5" id="KW-0472">Membrane</keyword>
<feature type="chain" id="PRO_5004148846" description="LemA family protein" evidence="6">
    <location>
        <begin position="21"/>
        <end position="196"/>
    </location>
</feature>
<evidence type="ECO:0000256" key="1">
    <source>
        <dbReference type="ARBA" id="ARBA00004167"/>
    </source>
</evidence>
<organism evidence="7 8">
    <name type="scientific">Acinetobacter variabilis</name>
    <dbReference type="NCBI Taxonomy" id="70346"/>
    <lineage>
        <taxon>Bacteria</taxon>
        <taxon>Pseudomonadati</taxon>
        <taxon>Pseudomonadota</taxon>
        <taxon>Gammaproteobacteria</taxon>
        <taxon>Moraxellales</taxon>
        <taxon>Moraxellaceae</taxon>
        <taxon>Acinetobacter</taxon>
    </lineage>
</organism>
<dbReference type="InterPro" id="IPR007156">
    <property type="entry name" value="MamQ_LemA"/>
</dbReference>
<evidence type="ECO:0008006" key="9">
    <source>
        <dbReference type="Google" id="ProtNLM"/>
    </source>
</evidence>
<dbReference type="AlphaFoldDB" id="N9P927"/>
<dbReference type="STRING" id="70346.F897_00922"/>
<feature type="signal peptide" evidence="6">
    <location>
        <begin position="1"/>
        <end position="20"/>
    </location>
</feature>
<name>N9P927_9GAMM</name>
<evidence type="ECO:0000256" key="2">
    <source>
        <dbReference type="ARBA" id="ARBA00008854"/>
    </source>
</evidence>
<dbReference type="SUPFAM" id="SSF140478">
    <property type="entry name" value="LemA-like"/>
    <property type="match status" value="1"/>
</dbReference>
<gene>
    <name evidence="7" type="ORF">F897_00922</name>
</gene>
<dbReference type="InterPro" id="IPR023353">
    <property type="entry name" value="LemA-like_dom_sf"/>
</dbReference>
<evidence type="ECO:0000256" key="4">
    <source>
        <dbReference type="ARBA" id="ARBA00022989"/>
    </source>
</evidence>
<dbReference type="HOGENOM" id="CLU_056714_0_0_6"/>
<dbReference type="PROSITE" id="PS51257">
    <property type="entry name" value="PROKAR_LIPOPROTEIN"/>
    <property type="match status" value="1"/>
</dbReference>
<dbReference type="RefSeq" id="WP_005233599.1">
    <property type="nucleotide sequence ID" value="NZ_CP083658.1"/>
</dbReference>
<protein>
    <recommendedName>
        <fullName evidence="9">LemA family protein</fullName>
    </recommendedName>
</protein>
<reference evidence="7 8" key="1">
    <citation type="submission" date="2013-02" db="EMBL/GenBank/DDBJ databases">
        <title>The Genome Sequence of Acinetobacter sp. NIPH 2171.</title>
        <authorList>
            <consortium name="The Broad Institute Genome Sequencing Platform"/>
            <consortium name="The Broad Institute Genome Sequencing Center for Infectious Disease"/>
            <person name="Cerqueira G."/>
            <person name="Feldgarden M."/>
            <person name="Courvalin P."/>
            <person name="Perichon B."/>
            <person name="Grillot-Courvalin C."/>
            <person name="Clermont D."/>
            <person name="Rocha E."/>
            <person name="Yoon E.-J."/>
            <person name="Nemec A."/>
            <person name="Walker B."/>
            <person name="Young S.K."/>
            <person name="Zeng Q."/>
            <person name="Gargeya S."/>
            <person name="Fitzgerald M."/>
            <person name="Haas B."/>
            <person name="Abouelleil A."/>
            <person name="Alvarado L."/>
            <person name="Arachchi H.M."/>
            <person name="Berlin A.M."/>
            <person name="Chapman S.B."/>
            <person name="Dewar J."/>
            <person name="Goldberg J."/>
            <person name="Griggs A."/>
            <person name="Gujja S."/>
            <person name="Hansen M."/>
            <person name="Howarth C."/>
            <person name="Imamovic A."/>
            <person name="Larimer J."/>
            <person name="McCowan C."/>
            <person name="Murphy C."/>
            <person name="Neiman D."/>
            <person name="Pearson M."/>
            <person name="Priest M."/>
            <person name="Roberts A."/>
            <person name="Saif S."/>
            <person name="Shea T."/>
            <person name="Sisk P."/>
            <person name="Sykes S."/>
            <person name="Wortman J."/>
            <person name="Nusbaum C."/>
            <person name="Birren B."/>
        </authorList>
    </citation>
    <scope>NUCLEOTIDE SEQUENCE [LARGE SCALE GENOMIC DNA]</scope>
    <source>
        <strain evidence="7 8">NIPH 2171</strain>
    </source>
</reference>
<keyword evidence="3" id="KW-0812">Transmembrane</keyword>
<dbReference type="OrthoDB" id="9804152at2"/>
<dbReference type="Gene3D" id="1.20.1440.20">
    <property type="entry name" value="LemA-like domain"/>
    <property type="match status" value="1"/>
</dbReference>
<sequence length="196" mass="22032">MRVLKQSLIALMLASTLTLSGCGYNTLQVKDEAVTAAWSEVQNQYQRRADLVPNLVNVVKGYASHEEQVLTEVTQARANVAGLKVDREVLEDPELFQRYQEAQAQMTSALSRLLAVTENYPDLKANQQFRDLQVQLEGTENRIAVARNRYITTVQDFNSYARQFPQVMTAKVIGMDTKPNFSAEQSAQQAPKVSFD</sequence>
<evidence type="ECO:0000313" key="7">
    <source>
        <dbReference type="EMBL" id="ENX10720.1"/>
    </source>
</evidence>
<keyword evidence="4" id="KW-1133">Transmembrane helix</keyword>
<dbReference type="PANTHER" id="PTHR34478">
    <property type="entry name" value="PROTEIN LEMA"/>
    <property type="match status" value="1"/>
</dbReference>
<comment type="caution">
    <text evidence="7">The sequence shown here is derived from an EMBL/GenBank/DDBJ whole genome shotgun (WGS) entry which is preliminary data.</text>
</comment>
<dbReference type="GO" id="GO:0016020">
    <property type="term" value="C:membrane"/>
    <property type="evidence" value="ECO:0007669"/>
    <property type="project" value="UniProtKB-SubCell"/>
</dbReference>
<proteinExistence type="inferred from homology"/>
<dbReference type="PANTHER" id="PTHR34478:SF2">
    <property type="entry name" value="MEMBRANE PROTEIN"/>
    <property type="match status" value="1"/>
</dbReference>
<evidence type="ECO:0000256" key="3">
    <source>
        <dbReference type="ARBA" id="ARBA00022692"/>
    </source>
</evidence>
<comment type="subcellular location">
    <subcellularLocation>
        <location evidence="1">Membrane</location>
        <topology evidence="1">Single-pass membrane protein</topology>
    </subcellularLocation>
</comment>
<comment type="similarity">
    <text evidence="2">Belongs to the LemA family.</text>
</comment>